<gene>
    <name evidence="1" type="ORF">IQ241_07650</name>
</gene>
<proteinExistence type="predicted"/>
<reference evidence="1" key="1">
    <citation type="submission" date="2020-10" db="EMBL/GenBank/DDBJ databases">
        <authorList>
            <person name="Castelo-Branco R."/>
            <person name="Eusebio N."/>
            <person name="Adriana R."/>
            <person name="Vieira A."/>
            <person name="Brugerolle De Fraissinette N."/>
            <person name="Rezende De Castro R."/>
            <person name="Schneider M.P."/>
            <person name="Vasconcelos V."/>
            <person name="Leao P.N."/>
        </authorList>
    </citation>
    <scope>NUCLEOTIDE SEQUENCE</scope>
    <source>
        <strain evidence="1">LEGE 07310</strain>
    </source>
</reference>
<evidence type="ECO:0000313" key="1">
    <source>
        <dbReference type="EMBL" id="MBE9077169.1"/>
    </source>
</evidence>
<evidence type="ECO:0000313" key="2">
    <source>
        <dbReference type="Proteomes" id="UP000636505"/>
    </source>
</evidence>
<sequence>MSWQFENEALLENFLQHHLEPLLGLKVLGQQHVIHGQICDLIAITPTGQLAILELKNQEDRYIVQQLTRYFDALITEKPFQAVADYGQPVRLLAIAPSFSRDTFTDCKYSQLTIELLIFRILLSDTAYILELEQLDTQETQTAVIPYQLTQNQRELPPPPKSLLSLITKPSPSTREQVMSLRQQILSFDDRIKEISSSGSIFYGNGKSNPCAELRYDGRREQVALFLWLPHSVYVSQQNFVARLRIWTDWVLVSDLAHVPKGLGRTITIQEWLDGDLQPTSKFIPKSRWYRERYWEDEVWRTKFINDYRDSIAVAHYKRGIAMTLKGYQKLTERPDLSDRLSAIAQLALDIWLSRL</sequence>
<dbReference type="Gene3D" id="3.40.1350.10">
    <property type="match status" value="1"/>
</dbReference>
<organism evidence="1 2">
    <name type="scientific">Vasconcelosia minhoensis LEGE 07310</name>
    <dbReference type="NCBI Taxonomy" id="915328"/>
    <lineage>
        <taxon>Bacteria</taxon>
        <taxon>Bacillati</taxon>
        <taxon>Cyanobacteriota</taxon>
        <taxon>Cyanophyceae</taxon>
        <taxon>Nodosilineales</taxon>
        <taxon>Cymatolegaceae</taxon>
        <taxon>Vasconcelosia</taxon>
        <taxon>Vasconcelosia minhoensis</taxon>
    </lineage>
</organism>
<dbReference type="Proteomes" id="UP000636505">
    <property type="component" value="Unassembled WGS sequence"/>
</dbReference>
<keyword evidence="2" id="KW-1185">Reference proteome</keyword>
<dbReference type="RefSeq" id="WP_193905830.1">
    <property type="nucleotide sequence ID" value="NZ_JADEXG010000013.1"/>
</dbReference>
<dbReference type="InterPro" id="IPR011856">
    <property type="entry name" value="tRNA_endonuc-like_dom_sf"/>
</dbReference>
<dbReference type="EMBL" id="JADEXG010000013">
    <property type="protein sequence ID" value="MBE9077169.1"/>
    <property type="molecule type" value="Genomic_DNA"/>
</dbReference>
<comment type="caution">
    <text evidence="1">The sequence shown here is derived from an EMBL/GenBank/DDBJ whole genome shotgun (WGS) entry which is preliminary data.</text>
</comment>
<dbReference type="GO" id="GO:0003676">
    <property type="term" value="F:nucleic acid binding"/>
    <property type="evidence" value="ECO:0007669"/>
    <property type="project" value="InterPro"/>
</dbReference>
<name>A0A8J7AMH1_9CYAN</name>
<protein>
    <recommendedName>
        <fullName evidence="3">Recombinase RecB</fullName>
    </recommendedName>
</protein>
<dbReference type="AlphaFoldDB" id="A0A8J7AMH1"/>
<accession>A0A8J7AMH1</accession>
<evidence type="ECO:0008006" key="3">
    <source>
        <dbReference type="Google" id="ProtNLM"/>
    </source>
</evidence>